<dbReference type="EMBL" id="MU825875">
    <property type="protein sequence ID" value="KAJ7386775.1"/>
    <property type="molecule type" value="Genomic_DNA"/>
</dbReference>
<dbReference type="Proteomes" id="UP001163046">
    <property type="component" value="Unassembled WGS sequence"/>
</dbReference>
<organism evidence="1 2">
    <name type="scientific">Desmophyllum pertusum</name>
    <dbReference type="NCBI Taxonomy" id="174260"/>
    <lineage>
        <taxon>Eukaryota</taxon>
        <taxon>Metazoa</taxon>
        <taxon>Cnidaria</taxon>
        <taxon>Anthozoa</taxon>
        <taxon>Hexacorallia</taxon>
        <taxon>Scleractinia</taxon>
        <taxon>Caryophylliina</taxon>
        <taxon>Caryophylliidae</taxon>
        <taxon>Desmophyllum</taxon>
    </lineage>
</organism>
<proteinExistence type="predicted"/>
<protein>
    <submittedName>
        <fullName evidence="1">Uncharacterized protein</fullName>
    </submittedName>
</protein>
<gene>
    <name evidence="1" type="ORF">OS493_006801</name>
</gene>
<name>A0A9X0D4P6_9CNID</name>
<reference evidence="1" key="1">
    <citation type="submission" date="2023-01" db="EMBL/GenBank/DDBJ databases">
        <title>Genome assembly of the deep-sea coral Lophelia pertusa.</title>
        <authorList>
            <person name="Herrera S."/>
            <person name="Cordes E."/>
        </authorList>
    </citation>
    <scope>NUCLEOTIDE SEQUENCE</scope>
    <source>
        <strain evidence="1">USNM1676648</strain>
        <tissue evidence="1">Polyp</tissue>
    </source>
</reference>
<comment type="caution">
    <text evidence="1">The sequence shown here is derived from an EMBL/GenBank/DDBJ whole genome shotgun (WGS) entry which is preliminary data.</text>
</comment>
<accession>A0A9X0D4P6</accession>
<evidence type="ECO:0000313" key="1">
    <source>
        <dbReference type="EMBL" id="KAJ7386775.1"/>
    </source>
</evidence>
<sequence>MLEKDMEEDEEDELDLMMEKCKLNNARHMGLRADLLKPDEDACRNLRPRSREISLEEEKAEVLAEMRKISESSDE</sequence>
<dbReference type="AlphaFoldDB" id="A0A9X0D4P6"/>
<evidence type="ECO:0000313" key="2">
    <source>
        <dbReference type="Proteomes" id="UP001163046"/>
    </source>
</evidence>
<keyword evidence="2" id="KW-1185">Reference proteome</keyword>